<keyword evidence="4 18" id="KW-0808">Transferase</keyword>
<keyword evidence="13" id="KW-1015">Disulfide bond</keyword>
<evidence type="ECO:0000256" key="12">
    <source>
        <dbReference type="ARBA" id="ARBA00023136"/>
    </source>
</evidence>
<dbReference type="PROSITE" id="PS50011">
    <property type="entry name" value="PROTEIN_KINASE_DOM"/>
    <property type="match status" value="1"/>
</dbReference>
<evidence type="ECO:0000256" key="5">
    <source>
        <dbReference type="ARBA" id="ARBA00022692"/>
    </source>
</evidence>
<dbReference type="CDD" id="cd14066">
    <property type="entry name" value="STKc_IRAK"/>
    <property type="match status" value="1"/>
</dbReference>
<dbReference type="FunFam" id="3.30.200.20:FF:000059">
    <property type="entry name" value="S-receptor-like serine/threonine-protein kinase"/>
    <property type="match status" value="1"/>
</dbReference>
<dbReference type="GO" id="GO:0016020">
    <property type="term" value="C:membrane"/>
    <property type="evidence" value="ECO:0007669"/>
    <property type="project" value="UniProtKB-SubCell"/>
</dbReference>
<dbReference type="InterPro" id="IPR008271">
    <property type="entry name" value="Ser/Thr_kinase_AS"/>
</dbReference>
<keyword evidence="11" id="KW-1133">Transmembrane helix</keyword>
<dbReference type="GO" id="GO:0030246">
    <property type="term" value="F:carbohydrate binding"/>
    <property type="evidence" value="ECO:0007669"/>
    <property type="project" value="UniProtKB-KW"/>
</dbReference>
<dbReference type="Pfam" id="PF01453">
    <property type="entry name" value="B_lectin"/>
    <property type="match status" value="1"/>
</dbReference>
<keyword evidence="12" id="KW-0472">Membrane</keyword>
<dbReference type="Pfam" id="PF00069">
    <property type="entry name" value="Pkinase"/>
    <property type="match status" value="1"/>
</dbReference>
<keyword evidence="3" id="KW-0245">EGF-like domain</keyword>
<dbReference type="CDD" id="cd00028">
    <property type="entry name" value="B_lectin"/>
    <property type="match status" value="1"/>
</dbReference>
<dbReference type="GO" id="GO:0004674">
    <property type="term" value="F:protein serine/threonine kinase activity"/>
    <property type="evidence" value="ECO:0007669"/>
    <property type="project" value="UniProtKB-KW"/>
</dbReference>
<dbReference type="InterPro" id="IPR001480">
    <property type="entry name" value="Bulb-type_lectin_dom"/>
</dbReference>
<proteinExistence type="inferred from homology"/>
<dbReference type="RefSeq" id="XP_010245277.1">
    <property type="nucleotide sequence ID" value="XM_010246975.2"/>
</dbReference>
<keyword evidence="7" id="KW-0430">Lectin</keyword>
<reference evidence="20" key="1">
    <citation type="submission" date="2025-08" db="UniProtKB">
        <authorList>
            <consortium name="RefSeq"/>
        </authorList>
    </citation>
    <scope>IDENTIFICATION</scope>
</reference>
<dbReference type="EC" id="2.7.11.1" evidence="18"/>
<dbReference type="InterPro" id="IPR000719">
    <property type="entry name" value="Prot_kinase_dom"/>
</dbReference>
<evidence type="ECO:0000256" key="6">
    <source>
        <dbReference type="ARBA" id="ARBA00022729"/>
    </source>
</evidence>
<keyword evidence="9 18" id="KW-0418">Kinase</keyword>
<keyword evidence="6" id="KW-0732">Signal</keyword>
<dbReference type="FunFam" id="2.90.10.10:FF:000013">
    <property type="entry name" value="G-type lectin S-receptor-like serine/threonine-protein kinase LECRK1"/>
    <property type="match status" value="1"/>
</dbReference>
<comment type="catalytic activity">
    <reaction evidence="16 18">
        <text>L-threonyl-[protein] + ATP = O-phospho-L-threonyl-[protein] + ADP + H(+)</text>
        <dbReference type="Rhea" id="RHEA:46608"/>
        <dbReference type="Rhea" id="RHEA-COMP:11060"/>
        <dbReference type="Rhea" id="RHEA-COMP:11605"/>
        <dbReference type="ChEBI" id="CHEBI:15378"/>
        <dbReference type="ChEBI" id="CHEBI:30013"/>
        <dbReference type="ChEBI" id="CHEBI:30616"/>
        <dbReference type="ChEBI" id="CHEBI:61977"/>
        <dbReference type="ChEBI" id="CHEBI:456216"/>
        <dbReference type="EC" id="2.7.11.1"/>
    </reaction>
</comment>
<dbReference type="InterPro" id="IPR036426">
    <property type="entry name" value="Bulb-type_lectin_dom_sf"/>
</dbReference>
<evidence type="ECO:0000313" key="20">
    <source>
        <dbReference type="RefSeq" id="XP_010245277.1"/>
    </source>
</evidence>
<keyword evidence="5" id="KW-0812">Transmembrane</keyword>
<dbReference type="PIRSF" id="PIRSF000641">
    <property type="entry name" value="SRK"/>
    <property type="match status" value="1"/>
</dbReference>
<dbReference type="eggNOG" id="ENOG502QT6D">
    <property type="taxonomic scope" value="Eukaryota"/>
</dbReference>
<protein>
    <recommendedName>
        <fullName evidence="18">Receptor-like serine/threonine-protein kinase</fullName>
        <ecNumber evidence="18">2.7.11.1</ecNumber>
    </recommendedName>
</protein>
<dbReference type="InterPro" id="IPR011009">
    <property type="entry name" value="Kinase-like_dom_sf"/>
</dbReference>
<dbReference type="PANTHER" id="PTHR47976">
    <property type="entry name" value="G-TYPE LECTIN S-RECEPTOR-LIKE SERINE/THREONINE-PROTEIN KINASE SD2-5"/>
    <property type="match status" value="1"/>
</dbReference>
<accession>A0A1U7Z017</accession>
<evidence type="ECO:0000256" key="4">
    <source>
        <dbReference type="ARBA" id="ARBA00022679"/>
    </source>
</evidence>
<dbReference type="FunFam" id="2.90.10.10:FF:000026">
    <property type="entry name" value="Serine/threonine-protein kinase"/>
    <property type="match status" value="1"/>
</dbReference>
<dbReference type="Proteomes" id="UP000189703">
    <property type="component" value="Unplaced"/>
</dbReference>
<dbReference type="Gene3D" id="3.30.200.20">
    <property type="entry name" value="Phosphorylase Kinase, domain 1"/>
    <property type="match status" value="1"/>
</dbReference>
<comment type="similarity">
    <text evidence="18">Belongs to the protein kinase superfamily. Ser/Thr protein kinase family.</text>
</comment>
<dbReference type="SMART" id="SM00220">
    <property type="entry name" value="S_TKc"/>
    <property type="match status" value="1"/>
</dbReference>
<keyword evidence="10 18" id="KW-0067">ATP-binding</keyword>
<evidence type="ECO:0000256" key="17">
    <source>
        <dbReference type="ARBA" id="ARBA00048679"/>
    </source>
</evidence>
<dbReference type="AlphaFoldDB" id="A0A1U7Z017"/>
<keyword evidence="8 18" id="KW-0547">Nucleotide-binding</keyword>
<dbReference type="PROSITE" id="PS50927">
    <property type="entry name" value="BULB_LECTIN"/>
    <property type="match status" value="1"/>
</dbReference>
<evidence type="ECO:0000256" key="15">
    <source>
        <dbReference type="ARBA" id="ARBA00023180"/>
    </source>
</evidence>
<dbReference type="Gene3D" id="2.90.10.10">
    <property type="entry name" value="Bulb-type lectin domain"/>
    <property type="match status" value="2"/>
</dbReference>
<dbReference type="GO" id="GO:0005524">
    <property type="term" value="F:ATP binding"/>
    <property type="evidence" value="ECO:0007669"/>
    <property type="project" value="UniProtKB-KW"/>
</dbReference>
<comment type="subcellular location">
    <subcellularLocation>
        <location evidence="1">Membrane</location>
        <topology evidence="1">Single-pass type I membrane protein</topology>
    </subcellularLocation>
</comment>
<comment type="catalytic activity">
    <reaction evidence="17 18">
        <text>L-seryl-[protein] + ATP = O-phospho-L-seryl-[protein] + ADP + H(+)</text>
        <dbReference type="Rhea" id="RHEA:17989"/>
        <dbReference type="Rhea" id="RHEA-COMP:9863"/>
        <dbReference type="Rhea" id="RHEA-COMP:11604"/>
        <dbReference type="ChEBI" id="CHEBI:15378"/>
        <dbReference type="ChEBI" id="CHEBI:29999"/>
        <dbReference type="ChEBI" id="CHEBI:30616"/>
        <dbReference type="ChEBI" id="CHEBI:83421"/>
        <dbReference type="ChEBI" id="CHEBI:456216"/>
        <dbReference type="EC" id="2.7.11.1"/>
    </reaction>
</comment>
<gene>
    <name evidence="20" type="primary">LOC104588853</name>
</gene>
<dbReference type="InterPro" id="IPR024171">
    <property type="entry name" value="SRK-like_kinase"/>
</dbReference>
<dbReference type="GO" id="GO:0004672">
    <property type="term" value="F:protein kinase activity"/>
    <property type="evidence" value="ECO:0000318"/>
    <property type="project" value="GO_Central"/>
</dbReference>
<name>A0A1U7Z017_NELNU</name>
<dbReference type="KEGG" id="nnu:104588853"/>
<dbReference type="SUPFAM" id="SSF56112">
    <property type="entry name" value="Protein kinase-like (PK-like)"/>
    <property type="match status" value="1"/>
</dbReference>
<dbReference type="OrthoDB" id="5857966at2759"/>
<sequence>MAAAISLLFLFLIFFTLTAAQQTSSKISLGSSLSPTTNSSWLSPSGQFAFGFYQYANGYAVGIWFAKIPTKTVIWTANRDDPPLQQDSRLVLTRDGRLILQTTASQSTSIAEAAQSASWASMLDTGNFVLCNSSGNIIWQSFDFPTDTILPGQPLLVEGKLVSSTSETNHSSGWFYIIMQSDGNLVQYPMQNAKAETSYYASDTCCRRDNVTLNFTDDGALNLYNTTGINIKNLYNGGVQCRTNGFISCRWTMDVDGIFRLYVLGQSGNWSTSVHLNPRSCPTGMCGLNGYCVVMDQQYTCRCIPGLDFIDQSQQILGCQRINGTDSCRNSKQHPQFTMSTLNNVQWEDNGYELLPSKTEEDCIQACWQDCNCGVALFWDQRCSKQKLPLRYGRRNDNDQTKTFIKMVIGSGPSGTQMNTNSMEAGSKPKELRKDILFIIIAITGCALLVVALFAIFVQRNRFRSYRKMMTDRGIRNFNDEDITLRSFTYAELERVTAGFNQELGKGACGTVFKGVLPNGQDAAVKRLHKVIDEGEQEFRTEMRVIGRTHHRNLVRLLGYCNEGLNRLLVYEYMSNGSLADFLFKSETQPTWDERVGIALNIAKGILYLHEECETQIIHCDIKPQNILMGHHQCPKIADFGLARLLKQDQTGILTGIKGTRGYVAPEWHRINVPITAKVDVYSFGVVLLEIICCRRSVDVNLPEGQVVLVDWVYDCFEAGEVGKLVGDEVIDKKLERMIWLGLWCIQDEPSIRPSMKKVVMVLEGNAEVAVPPGPSLSNIYEYGNK</sequence>
<evidence type="ECO:0000256" key="9">
    <source>
        <dbReference type="ARBA" id="ARBA00022777"/>
    </source>
</evidence>
<dbReference type="SUPFAM" id="SSF51110">
    <property type="entry name" value="alpha-D-mannose-specific plant lectins"/>
    <property type="match status" value="2"/>
</dbReference>
<evidence type="ECO:0000256" key="13">
    <source>
        <dbReference type="ARBA" id="ARBA00023157"/>
    </source>
</evidence>
<evidence type="ECO:0000256" key="1">
    <source>
        <dbReference type="ARBA" id="ARBA00004479"/>
    </source>
</evidence>
<evidence type="ECO:0000256" key="2">
    <source>
        <dbReference type="ARBA" id="ARBA00022527"/>
    </source>
</evidence>
<evidence type="ECO:0000313" key="19">
    <source>
        <dbReference type="Proteomes" id="UP000189703"/>
    </source>
</evidence>
<dbReference type="SMART" id="SM00108">
    <property type="entry name" value="B_lectin"/>
    <property type="match status" value="1"/>
</dbReference>
<organism evidence="19 20">
    <name type="scientific">Nelumbo nucifera</name>
    <name type="common">Sacred lotus</name>
    <dbReference type="NCBI Taxonomy" id="4432"/>
    <lineage>
        <taxon>Eukaryota</taxon>
        <taxon>Viridiplantae</taxon>
        <taxon>Streptophyta</taxon>
        <taxon>Embryophyta</taxon>
        <taxon>Tracheophyta</taxon>
        <taxon>Spermatophyta</taxon>
        <taxon>Magnoliopsida</taxon>
        <taxon>Proteales</taxon>
        <taxon>Nelumbonaceae</taxon>
        <taxon>Nelumbo</taxon>
    </lineage>
</organism>
<evidence type="ECO:0000256" key="14">
    <source>
        <dbReference type="ARBA" id="ARBA00023170"/>
    </source>
</evidence>
<evidence type="ECO:0000256" key="11">
    <source>
        <dbReference type="ARBA" id="ARBA00022989"/>
    </source>
</evidence>
<evidence type="ECO:0000256" key="10">
    <source>
        <dbReference type="ARBA" id="ARBA00022840"/>
    </source>
</evidence>
<dbReference type="InterPro" id="IPR051343">
    <property type="entry name" value="G-type_lectin_kinases/EP1-like"/>
</dbReference>
<evidence type="ECO:0000256" key="8">
    <source>
        <dbReference type="ARBA" id="ARBA00022741"/>
    </source>
</evidence>
<dbReference type="PROSITE" id="PS00108">
    <property type="entry name" value="PROTEIN_KINASE_ST"/>
    <property type="match status" value="1"/>
</dbReference>
<evidence type="ECO:0000256" key="18">
    <source>
        <dbReference type="PIRNR" id="PIRNR000641"/>
    </source>
</evidence>
<dbReference type="GO" id="GO:0106310">
    <property type="term" value="F:protein serine kinase activity"/>
    <property type="evidence" value="ECO:0007669"/>
    <property type="project" value="RHEA"/>
</dbReference>
<keyword evidence="2 18" id="KW-0723">Serine/threonine-protein kinase</keyword>
<keyword evidence="14" id="KW-0675">Receptor</keyword>
<dbReference type="OMA" id="PEWHRIN"/>
<dbReference type="Gene3D" id="1.10.510.10">
    <property type="entry name" value="Transferase(Phosphotransferase) domain 1"/>
    <property type="match status" value="1"/>
</dbReference>
<dbReference type="GeneID" id="104588853"/>
<dbReference type="PANTHER" id="PTHR47976:SF7">
    <property type="entry name" value="RECEPTOR-LIKE SERINE_THREONINE-PROTEIN KINASE"/>
    <property type="match status" value="1"/>
</dbReference>
<evidence type="ECO:0000256" key="3">
    <source>
        <dbReference type="ARBA" id="ARBA00022536"/>
    </source>
</evidence>
<evidence type="ECO:0000256" key="7">
    <source>
        <dbReference type="ARBA" id="ARBA00022734"/>
    </source>
</evidence>
<dbReference type="FunFam" id="1.10.510.10:FF:000237">
    <property type="entry name" value="G-type lectin S-receptor-like serine/threonine-protein kinase"/>
    <property type="match status" value="1"/>
</dbReference>
<keyword evidence="15" id="KW-0325">Glycoprotein</keyword>
<keyword evidence="19" id="KW-1185">Reference proteome</keyword>
<evidence type="ECO:0000256" key="16">
    <source>
        <dbReference type="ARBA" id="ARBA00047899"/>
    </source>
</evidence>